<dbReference type="OrthoDB" id="9809509at2"/>
<protein>
    <submittedName>
        <fullName evidence="5">Drug/metabolite transporter (DMT)-like permease</fullName>
    </submittedName>
</protein>
<gene>
    <name evidence="5" type="ORF">B0H94_107222</name>
</gene>
<dbReference type="InterPro" id="IPR052756">
    <property type="entry name" value="Alkyne_AA_exporter"/>
</dbReference>
<dbReference type="PANTHER" id="PTHR12715">
    <property type="entry name" value="TRANSPORTER, DRUG/METABOLITE EXPORTER FAMILY"/>
    <property type="match status" value="1"/>
</dbReference>
<evidence type="ECO:0000313" key="6">
    <source>
        <dbReference type="Proteomes" id="UP000242310"/>
    </source>
</evidence>
<evidence type="ECO:0000313" key="5">
    <source>
        <dbReference type="EMBL" id="PSL45217.1"/>
    </source>
</evidence>
<feature type="transmembrane region" description="Helical" evidence="3">
    <location>
        <begin position="213"/>
        <end position="234"/>
    </location>
</feature>
<keyword evidence="6" id="KW-1185">Reference proteome</keyword>
<feature type="transmembrane region" description="Helical" evidence="3">
    <location>
        <begin position="97"/>
        <end position="117"/>
    </location>
</feature>
<dbReference type="EMBL" id="PYAV01000007">
    <property type="protein sequence ID" value="PSL45217.1"/>
    <property type="molecule type" value="Genomic_DNA"/>
</dbReference>
<comment type="caution">
    <text evidence="5">The sequence shown here is derived from an EMBL/GenBank/DDBJ whole genome shotgun (WGS) entry which is preliminary data.</text>
</comment>
<evidence type="ECO:0000256" key="1">
    <source>
        <dbReference type="ARBA" id="ARBA00004127"/>
    </source>
</evidence>
<feature type="transmembrane region" description="Helical" evidence="3">
    <location>
        <begin position="246"/>
        <end position="262"/>
    </location>
</feature>
<feature type="transmembrane region" description="Helical" evidence="3">
    <location>
        <begin position="182"/>
        <end position="201"/>
    </location>
</feature>
<proteinExistence type="inferred from homology"/>
<keyword evidence="3" id="KW-0812">Transmembrane</keyword>
<dbReference type="InterPro" id="IPR037185">
    <property type="entry name" value="EmrE-like"/>
</dbReference>
<dbReference type="InterPro" id="IPR000620">
    <property type="entry name" value="EamA_dom"/>
</dbReference>
<name>A0A2P8HG66_9BACI</name>
<feature type="domain" description="EamA" evidence="4">
    <location>
        <begin position="152"/>
        <end position="286"/>
    </location>
</feature>
<dbReference type="GO" id="GO:0016020">
    <property type="term" value="C:membrane"/>
    <property type="evidence" value="ECO:0007669"/>
    <property type="project" value="InterPro"/>
</dbReference>
<reference evidence="5 6" key="1">
    <citation type="submission" date="2018-03" db="EMBL/GenBank/DDBJ databases">
        <title>Genomic Encyclopedia of Type Strains, Phase III (KMG-III): the genomes of soil and plant-associated and newly described type strains.</title>
        <authorList>
            <person name="Whitman W."/>
        </authorList>
    </citation>
    <scope>NUCLEOTIDE SEQUENCE [LARGE SCALE GENOMIC DNA]</scope>
    <source>
        <strain evidence="5 6">CGMCC 1.07653</strain>
    </source>
</reference>
<feature type="transmembrane region" description="Helical" evidence="3">
    <location>
        <begin position="37"/>
        <end position="54"/>
    </location>
</feature>
<dbReference type="PANTHER" id="PTHR12715:SF4">
    <property type="entry name" value="EAMA DOMAIN-CONTAINING PROTEIN"/>
    <property type="match status" value="1"/>
</dbReference>
<comment type="similarity">
    <text evidence="2">Belongs to the EamA transporter family.</text>
</comment>
<dbReference type="RefSeq" id="WP_106588858.1">
    <property type="nucleotide sequence ID" value="NZ_PYAV01000007.1"/>
</dbReference>
<feature type="transmembrane region" description="Helical" evidence="3">
    <location>
        <begin position="66"/>
        <end position="85"/>
    </location>
</feature>
<keyword evidence="3" id="KW-0472">Membrane</keyword>
<keyword evidence="3" id="KW-1133">Transmembrane helix</keyword>
<accession>A0A2P8HG66</accession>
<dbReference type="Proteomes" id="UP000242310">
    <property type="component" value="Unassembled WGS sequence"/>
</dbReference>
<feature type="transmembrane region" description="Helical" evidence="3">
    <location>
        <begin position="268"/>
        <end position="286"/>
    </location>
</feature>
<dbReference type="Gene3D" id="1.10.3730.20">
    <property type="match status" value="1"/>
</dbReference>
<dbReference type="Pfam" id="PF00892">
    <property type="entry name" value="EamA"/>
    <property type="match status" value="2"/>
</dbReference>
<feature type="domain" description="EamA" evidence="4">
    <location>
        <begin position="4"/>
        <end position="138"/>
    </location>
</feature>
<feature type="transmembrane region" description="Helical" evidence="3">
    <location>
        <begin position="124"/>
        <end position="143"/>
    </location>
</feature>
<feature type="transmembrane region" description="Helical" evidence="3">
    <location>
        <begin position="149"/>
        <end position="170"/>
    </location>
</feature>
<comment type="subcellular location">
    <subcellularLocation>
        <location evidence="1">Endomembrane system</location>
        <topology evidence="1">Multi-pass membrane protein</topology>
    </subcellularLocation>
</comment>
<evidence type="ECO:0000259" key="4">
    <source>
        <dbReference type="Pfam" id="PF00892"/>
    </source>
</evidence>
<organism evidence="5 6">
    <name type="scientific">Salsuginibacillus halophilus</name>
    <dbReference type="NCBI Taxonomy" id="517424"/>
    <lineage>
        <taxon>Bacteria</taxon>
        <taxon>Bacillati</taxon>
        <taxon>Bacillota</taxon>
        <taxon>Bacilli</taxon>
        <taxon>Bacillales</taxon>
        <taxon>Bacillaceae</taxon>
        <taxon>Salsuginibacillus</taxon>
    </lineage>
</organism>
<evidence type="ECO:0000256" key="3">
    <source>
        <dbReference type="SAM" id="Phobius"/>
    </source>
</evidence>
<sequence length="300" mass="32254">MNQKALTMGLITIVIWGTTFAAIRAGLQGGYEPGHLVLIRYLIASSCFLLYVLWPGSKFKLPLKQDLLKIILLSFSGITIYHAGITFGMEHVTAGTAGMLVGSAPIFTTIIAVIALNERLTKRGWLGLFTGFIGVGAITLGTGGSQFGLSFEVLFIIAAVIAAAIFFVFQKALLLRYSPIEMTAYFTWFGTIPFFVFAPGLTTTLQQASTEAHLAAVFAGIFPAAIAYVTWSYALAAGEASKVSSLLYLVPVIAITVAWIWLNEWPAPLSLTGGIIALLGVFLINTRQKPPVQSKQRQAA</sequence>
<dbReference type="AlphaFoldDB" id="A0A2P8HG66"/>
<evidence type="ECO:0000256" key="2">
    <source>
        <dbReference type="ARBA" id="ARBA00007362"/>
    </source>
</evidence>
<dbReference type="SUPFAM" id="SSF103481">
    <property type="entry name" value="Multidrug resistance efflux transporter EmrE"/>
    <property type="match status" value="2"/>
</dbReference>